<keyword evidence="1" id="KW-0175">Coiled coil</keyword>
<name>A0A223RMB7_9ACTN</name>
<feature type="coiled-coil region" evidence="1">
    <location>
        <begin position="27"/>
        <end position="54"/>
    </location>
</feature>
<evidence type="ECO:0000313" key="2">
    <source>
        <dbReference type="EMBL" id="ASU77031.1"/>
    </source>
</evidence>
<dbReference type="AlphaFoldDB" id="A0A223RMB7"/>
<sequence length="127" mass="14117">MARFRIMAQGTRGGEADVSQDGFGVDYDKLKAVIEDLRKARDEAKDLADESESIGPDELTAYDDTTESAREAFRKRMNAPEGSLRAAADDIRVRLNEKIDAYEALLREYGLAEENASVAQQDAERQS</sequence>
<evidence type="ECO:0008006" key="4">
    <source>
        <dbReference type="Google" id="ProtNLM"/>
    </source>
</evidence>
<dbReference type="KEGG" id="aey:CDG81_00320"/>
<accession>A0A223RMB7</accession>
<organism evidence="2 3">
    <name type="scientific">Actinopolyspora erythraea</name>
    <dbReference type="NCBI Taxonomy" id="414996"/>
    <lineage>
        <taxon>Bacteria</taxon>
        <taxon>Bacillati</taxon>
        <taxon>Actinomycetota</taxon>
        <taxon>Actinomycetes</taxon>
        <taxon>Actinopolysporales</taxon>
        <taxon>Actinopolysporaceae</taxon>
        <taxon>Actinopolyspora</taxon>
    </lineage>
</organism>
<proteinExistence type="predicted"/>
<reference evidence="2 3" key="1">
    <citation type="submission" date="2017-08" db="EMBL/GenBank/DDBJ databases">
        <title>The complete genome sequence of moderately halophilic actinomycete Actinopolyspora erythraea YIM 90600, the producer of novel erythromycin, novel actinopolysporins A-C and tubercidin.</title>
        <authorList>
            <person name="Yin M."/>
            <person name="Tang S."/>
        </authorList>
    </citation>
    <scope>NUCLEOTIDE SEQUENCE [LARGE SCALE GENOMIC DNA]</scope>
    <source>
        <strain evidence="2 3">YIM 90600</strain>
    </source>
</reference>
<protein>
    <recommendedName>
        <fullName evidence="4">PE domain-containing protein</fullName>
    </recommendedName>
</protein>
<evidence type="ECO:0000256" key="1">
    <source>
        <dbReference type="SAM" id="Coils"/>
    </source>
</evidence>
<dbReference type="Proteomes" id="UP000215043">
    <property type="component" value="Chromosome"/>
</dbReference>
<gene>
    <name evidence="2" type="ORF">CDG81_00320</name>
</gene>
<evidence type="ECO:0000313" key="3">
    <source>
        <dbReference type="Proteomes" id="UP000215043"/>
    </source>
</evidence>
<dbReference type="EMBL" id="CP022752">
    <property type="protein sequence ID" value="ASU77031.1"/>
    <property type="molecule type" value="Genomic_DNA"/>
</dbReference>